<evidence type="ECO:0000313" key="3">
    <source>
        <dbReference type="Proteomes" id="UP000020467"/>
    </source>
</evidence>
<protein>
    <submittedName>
        <fullName evidence="2">Uncharacterized protein</fullName>
    </submittedName>
</protein>
<reference evidence="2 3" key="1">
    <citation type="submission" date="2014-02" db="EMBL/GenBank/DDBJ databases">
        <title>The genome sequence of Colletotrichum fioriniae PJ7.</title>
        <authorList>
            <person name="Baroncelli R."/>
            <person name="Thon M.R."/>
        </authorList>
    </citation>
    <scope>NUCLEOTIDE SEQUENCE [LARGE SCALE GENOMIC DNA]</scope>
    <source>
        <strain evidence="2 3">PJ7</strain>
    </source>
</reference>
<name>A0A010S4D7_9PEZI</name>
<gene>
    <name evidence="2" type="ORF">CFIO01_10794</name>
</gene>
<keyword evidence="1" id="KW-1133">Transmembrane helix</keyword>
<keyword evidence="1" id="KW-0812">Transmembrane</keyword>
<dbReference type="Proteomes" id="UP000020467">
    <property type="component" value="Unassembled WGS sequence"/>
</dbReference>
<dbReference type="OrthoDB" id="10353325at2759"/>
<dbReference type="KEGG" id="cfj:CFIO01_10794"/>
<keyword evidence="3" id="KW-1185">Reference proteome</keyword>
<evidence type="ECO:0000313" key="2">
    <source>
        <dbReference type="EMBL" id="EXF85499.1"/>
    </source>
</evidence>
<feature type="transmembrane region" description="Helical" evidence="1">
    <location>
        <begin position="220"/>
        <end position="241"/>
    </location>
</feature>
<dbReference type="HOGENOM" id="CLU_1133491_0_0_1"/>
<accession>A0A010S4D7</accession>
<dbReference type="AlphaFoldDB" id="A0A010S4D7"/>
<sequence>MDPLYLAGQGTVVLGLVPKSSKSRESSSHHLLSLGLWACYMGTQTVIYSQLESHLPRAIAMTLTTVACAPLRLSWTYSVASDENERDEVSVTPLFAMQRATWQRFIATTVLCDNFNLVASLCLKLLSDAVYSFPTDEEILSGEATISVSSYLRAAVLTLSTTMLLWIPETVTSTYAAIVALYQHSKVHMDQGWLCGFSEDIRNGIHSMSLQLCQDLAQDYLLGSVCVLGIALAPMVGWLLFRRPV</sequence>
<dbReference type="EMBL" id="JARH01000096">
    <property type="protein sequence ID" value="EXF85499.1"/>
    <property type="molecule type" value="Genomic_DNA"/>
</dbReference>
<comment type="caution">
    <text evidence="2">The sequence shown here is derived from an EMBL/GenBank/DDBJ whole genome shotgun (WGS) entry which is preliminary data.</text>
</comment>
<organism evidence="2 3">
    <name type="scientific">Colletotrichum fioriniae PJ7</name>
    <dbReference type="NCBI Taxonomy" id="1445577"/>
    <lineage>
        <taxon>Eukaryota</taxon>
        <taxon>Fungi</taxon>
        <taxon>Dikarya</taxon>
        <taxon>Ascomycota</taxon>
        <taxon>Pezizomycotina</taxon>
        <taxon>Sordariomycetes</taxon>
        <taxon>Hypocreomycetidae</taxon>
        <taxon>Glomerellales</taxon>
        <taxon>Glomerellaceae</taxon>
        <taxon>Colletotrichum</taxon>
        <taxon>Colletotrichum acutatum species complex</taxon>
    </lineage>
</organism>
<evidence type="ECO:0000256" key="1">
    <source>
        <dbReference type="SAM" id="Phobius"/>
    </source>
</evidence>
<keyword evidence="1" id="KW-0472">Membrane</keyword>
<proteinExistence type="predicted"/>